<reference evidence="2 3" key="1">
    <citation type="submission" date="2017-07" db="EMBL/GenBank/DDBJ databases">
        <title>Genomes of Fischerella (Mastigocladus) sp. strains.</title>
        <authorList>
            <person name="Miller S.R."/>
        </authorList>
    </citation>
    <scope>NUCLEOTIDE SEQUENCE [LARGE SCALE GENOMIC DNA]</scope>
    <source>
        <strain evidence="2 3">CCMEE 5318</strain>
    </source>
</reference>
<gene>
    <name evidence="2" type="ORF">CEN46_06135</name>
</gene>
<protein>
    <submittedName>
        <fullName evidence="2">Uncharacterized protein</fullName>
    </submittedName>
</protein>
<keyword evidence="1" id="KW-0812">Transmembrane</keyword>
<dbReference type="Proteomes" id="UP000235081">
    <property type="component" value="Unassembled WGS sequence"/>
</dbReference>
<evidence type="ECO:0000313" key="3">
    <source>
        <dbReference type="Proteomes" id="UP000235081"/>
    </source>
</evidence>
<organism evidence="2 3">
    <name type="scientific">Fischerella thermalis CCMEE 5318</name>
    <dbReference type="NCBI Taxonomy" id="2019666"/>
    <lineage>
        <taxon>Bacteria</taxon>
        <taxon>Bacillati</taxon>
        <taxon>Cyanobacteriota</taxon>
        <taxon>Cyanophyceae</taxon>
        <taxon>Nostocales</taxon>
        <taxon>Hapalosiphonaceae</taxon>
        <taxon>Fischerella</taxon>
    </lineage>
</organism>
<evidence type="ECO:0000313" key="2">
    <source>
        <dbReference type="EMBL" id="PMB25215.1"/>
    </source>
</evidence>
<feature type="transmembrane region" description="Helical" evidence="1">
    <location>
        <begin position="21"/>
        <end position="40"/>
    </location>
</feature>
<evidence type="ECO:0000256" key="1">
    <source>
        <dbReference type="SAM" id="Phobius"/>
    </source>
</evidence>
<sequence>MHFSANNKIGKLPPAVQYHQVFEMASTGSFLVLAYIAYHLQLNSPSDRFPFLWLGKAGAALFPA</sequence>
<dbReference type="AlphaFoldDB" id="A0A2N6LKK0"/>
<dbReference type="EMBL" id="NMQE01000165">
    <property type="protein sequence ID" value="PMB25215.1"/>
    <property type="molecule type" value="Genomic_DNA"/>
</dbReference>
<keyword evidence="1" id="KW-1133">Transmembrane helix</keyword>
<proteinExistence type="predicted"/>
<comment type="caution">
    <text evidence="2">The sequence shown here is derived from an EMBL/GenBank/DDBJ whole genome shotgun (WGS) entry which is preliminary data.</text>
</comment>
<keyword evidence="1" id="KW-0472">Membrane</keyword>
<accession>A0A2N6LKK0</accession>
<dbReference type="RefSeq" id="WP_102180862.1">
    <property type="nucleotide sequence ID" value="NZ_NMQE01000165.1"/>
</dbReference>
<name>A0A2N6LKK0_9CYAN</name>